<evidence type="ECO:0000313" key="7">
    <source>
        <dbReference type="EMBL" id="ODR97654.1"/>
    </source>
</evidence>
<dbReference type="OrthoDB" id="9811281at2"/>
<evidence type="ECO:0000256" key="5">
    <source>
        <dbReference type="SAM" id="MobiDB-lite"/>
    </source>
</evidence>
<dbReference type="GO" id="GO:0020037">
    <property type="term" value="F:heme binding"/>
    <property type="evidence" value="ECO:0007669"/>
    <property type="project" value="InterPro"/>
</dbReference>
<sequence length="173" mass="18359">MSAVVWEARAADEPAQSEETAADAAADATAGGECCEKGDTTPPLELIAKTPKGGLHNPYNDDVAAMEEEGHKKYLSYSCNGCHGGGGGGGMCPPLTNDAWVYGADDDTIFRLIALGSDELQKQGYKRVRKEVVVGPMPPFGGIAKTSDELWKVIAFIRAKNPDSMKRVNTPSQ</sequence>
<evidence type="ECO:0000256" key="1">
    <source>
        <dbReference type="ARBA" id="ARBA00022617"/>
    </source>
</evidence>
<dbReference type="InterPro" id="IPR009056">
    <property type="entry name" value="Cyt_c-like_dom"/>
</dbReference>
<accession>A0A1E3VVU9</accession>
<feature type="domain" description="Cytochrome c" evidence="6">
    <location>
        <begin position="65"/>
        <end position="161"/>
    </location>
</feature>
<dbReference type="Gene3D" id="1.10.760.10">
    <property type="entry name" value="Cytochrome c-like domain"/>
    <property type="match status" value="1"/>
</dbReference>
<keyword evidence="1 4" id="KW-0349">Heme</keyword>
<dbReference type="STRING" id="1774969.AUC69_11125"/>
<feature type="compositionally biased region" description="Low complexity" evidence="5">
    <location>
        <begin position="18"/>
        <end position="28"/>
    </location>
</feature>
<name>A0A1E3VVU9_9HYPH</name>
<dbReference type="InterPro" id="IPR036909">
    <property type="entry name" value="Cyt_c-like_dom_sf"/>
</dbReference>
<comment type="caution">
    <text evidence="7">The sequence shown here is derived from an EMBL/GenBank/DDBJ whole genome shotgun (WGS) entry which is preliminary data.</text>
</comment>
<reference evidence="7 8" key="1">
    <citation type="journal article" date="2016" name="Environ. Microbiol.">
        <title>New Methyloceanibacter diversity from North Sea sediments includes methanotroph containing solely the soluble methane monooxygenase.</title>
        <authorList>
            <person name="Vekeman B."/>
            <person name="Kerckhof F.M."/>
            <person name="Cremers G."/>
            <person name="de Vos P."/>
            <person name="Vandamme P."/>
            <person name="Boon N."/>
            <person name="Op den Camp H.J."/>
            <person name="Heylen K."/>
        </authorList>
    </citation>
    <scope>NUCLEOTIDE SEQUENCE [LARGE SCALE GENOMIC DNA]</scope>
    <source>
        <strain evidence="7 8">R-67175</strain>
    </source>
</reference>
<evidence type="ECO:0000313" key="8">
    <source>
        <dbReference type="Proteomes" id="UP000094472"/>
    </source>
</evidence>
<evidence type="ECO:0000256" key="4">
    <source>
        <dbReference type="PROSITE-ProRule" id="PRU00433"/>
    </source>
</evidence>
<organism evidence="7 8">
    <name type="scientific">Methyloceanibacter superfactus</name>
    <dbReference type="NCBI Taxonomy" id="1774969"/>
    <lineage>
        <taxon>Bacteria</taxon>
        <taxon>Pseudomonadati</taxon>
        <taxon>Pseudomonadota</taxon>
        <taxon>Alphaproteobacteria</taxon>
        <taxon>Hyphomicrobiales</taxon>
        <taxon>Hyphomicrobiaceae</taxon>
        <taxon>Methyloceanibacter</taxon>
    </lineage>
</organism>
<proteinExistence type="predicted"/>
<dbReference type="GO" id="GO:0009055">
    <property type="term" value="F:electron transfer activity"/>
    <property type="evidence" value="ECO:0007669"/>
    <property type="project" value="InterPro"/>
</dbReference>
<evidence type="ECO:0000256" key="2">
    <source>
        <dbReference type="ARBA" id="ARBA00022723"/>
    </source>
</evidence>
<evidence type="ECO:0000256" key="3">
    <source>
        <dbReference type="ARBA" id="ARBA00023004"/>
    </source>
</evidence>
<protein>
    <submittedName>
        <fullName evidence="7">Cytochrome C</fullName>
    </submittedName>
</protein>
<dbReference type="Proteomes" id="UP000094472">
    <property type="component" value="Unassembled WGS sequence"/>
</dbReference>
<dbReference type="GO" id="GO:0046872">
    <property type="term" value="F:metal ion binding"/>
    <property type="evidence" value="ECO:0007669"/>
    <property type="project" value="UniProtKB-KW"/>
</dbReference>
<dbReference type="EMBL" id="LPWF01000025">
    <property type="protein sequence ID" value="ODR97654.1"/>
    <property type="molecule type" value="Genomic_DNA"/>
</dbReference>
<dbReference type="Pfam" id="PF13442">
    <property type="entry name" value="Cytochrome_CBB3"/>
    <property type="match status" value="1"/>
</dbReference>
<keyword evidence="3 4" id="KW-0408">Iron</keyword>
<feature type="region of interest" description="Disordered" evidence="5">
    <location>
        <begin position="1"/>
        <end position="28"/>
    </location>
</feature>
<evidence type="ECO:0000259" key="6">
    <source>
        <dbReference type="PROSITE" id="PS51007"/>
    </source>
</evidence>
<gene>
    <name evidence="7" type="ORF">AUC69_11125</name>
</gene>
<keyword evidence="8" id="KW-1185">Reference proteome</keyword>
<dbReference type="PROSITE" id="PS51007">
    <property type="entry name" value="CYTC"/>
    <property type="match status" value="1"/>
</dbReference>
<dbReference type="AlphaFoldDB" id="A0A1E3VVU9"/>
<keyword evidence="2 4" id="KW-0479">Metal-binding</keyword>
<dbReference type="SUPFAM" id="SSF46626">
    <property type="entry name" value="Cytochrome c"/>
    <property type="match status" value="1"/>
</dbReference>